<reference evidence="2 4" key="2">
    <citation type="journal article" date="2014" name="BMC Genomics">
        <title>An improved genome release (version Mt4.0) for the model legume Medicago truncatula.</title>
        <authorList>
            <person name="Tang H."/>
            <person name="Krishnakumar V."/>
            <person name="Bidwell S."/>
            <person name="Rosen B."/>
            <person name="Chan A."/>
            <person name="Zhou S."/>
            <person name="Gentzbittel L."/>
            <person name="Childs K.L."/>
            <person name="Yandell M."/>
            <person name="Gundlach H."/>
            <person name="Mayer K.F."/>
            <person name="Schwartz D.C."/>
            <person name="Town C.D."/>
        </authorList>
    </citation>
    <scope>GENOME REANNOTATION</scope>
    <source>
        <strain evidence="2">A17</strain>
        <strain evidence="3 4">cv. Jemalong A17</strain>
    </source>
</reference>
<reference evidence="3" key="3">
    <citation type="submission" date="2015-04" db="UniProtKB">
        <authorList>
            <consortium name="EnsemblPlants"/>
        </authorList>
    </citation>
    <scope>IDENTIFICATION</scope>
    <source>
        <strain evidence="3">cv. Jemalong A17</strain>
    </source>
</reference>
<dbReference type="EMBL" id="CM001219">
    <property type="protein sequence ID" value="KEH33528.1"/>
    <property type="molecule type" value="Genomic_DNA"/>
</dbReference>
<evidence type="ECO:0000313" key="2">
    <source>
        <dbReference type="EMBL" id="KEH33528.1"/>
    </source>
</evidence>
<keyword evidence="4" id="KW-1185">Reference proteome</keyword>
<dbReference type="Proteomes" id="UP000002051">
    <property type="component" value="Chromosome 3"/>
</dbReference>
<protein>
    <submittedName>
        <fullName evidence="2 3">Uncharacterized protein</fullName>
    </submittedName>
</protein>
<organism evidence="2 4">
    <name type="scientific">Medicago truncatula</name>
    <name type="common">Barrel medic</name>
    <name type="synonym">Medicago tribuloides</name>
    <dbReference type="NCBI Taxonomy" id="3880"/>
    <lineage>
        <taxon>Eukaryota</taxon>
        <taxon>Viridiplantae</taxon>
        <taxon>Streptophyta</taxon>
        <taxon>Embryophyta</taxon>
        <taxon>Tracheophyta</taxon>
        <taxon>Spermatophyta</taxon>
        <taxon>Magnoliopsida</taxon>
        <taxon>eudicotyledons</taxon>
        <taxon>Gunneridae</taxon>
        <taxon>Pentapetalae</taxon>
        <taxon>rosids</taxon>
        <taxon>fabids</taxon>
        <taxon>Fabales</taxon>
        <taxon>Fabaceae</taxon>
        <taxon>Papilionoideae</taxon>
        <taxon>50 kb inversion clade</taxon>
        <taxon>NPAAA clade</taxon>
        <taxon>Hologalegina</taxon>
        <taxon>IRL clade</taxon>
        <taxon>Trifolieae</taxon>
        <taxon>Medicago</taxon>
    </lineage>
</organism>
<evidence type="ECO:0000313" key="4">
    <source>
        <dbReference type="Proteomes" id="UP000002051"/>
    </source>
</evidence>
<accession>A0A072UWT6</accession>
<evidence type="ECO:0000313" key="3">
    <source>
        <dbReference type="EnsemblPlants" id="KEH33528"/>
    </source>
</evidence>
<reference evidence="2 4" key="1">
    <citation type="journal article" date="2011" name="Nature">
        <title>The Medicago genome provides insight into the evolution of rhizobial symbioses.</title>
        <authorList>
            <person name="Young N.D."/>
            <person name="Debelle F."/>
            <person name="Oldroyd G.E."/>
            <person name="Geurts R."/>
            <person name="Cannon S.B."/>
            <person name="Udvardi M.K."/>
            <person name="Benedito V.A."/>
            <person name="Mayer K.F."/>
            <person name="Gouzy J."/>
            <person name="Schoof H."/>
            <person name="Van de Peer Y."/>
            <person name="Proost S."/>
            <person name="Cook D.R."/>
            <person name="Meyers B.C."/>
            <person name="Spannagl M."/>
            <person name="Cheung F."/>
            <person name="De Mita S."/>
            <person name="Krishnakumar V."/>
            <person name="Gundlach H."/>
            <person name="Zhou S."/>
            <person name="Mudge J."/>
            <person name="Bharti A.K."/>
            <person name="Murray J.D."/>
            <person name="Naoumkina M.A."/>
            <person name="Rosen B."/>
            <person name="Silverstein K.A."/>
            <person name="Tang H."/>
            <person name="Rombauts S."/>
            <person name="Zhao P.X."/>
            <person name="Zhou P."/>
            <person name="Barbe V."/>
            <person name="Bardou P."/>
            <person name="Bechner M."/>
            <person name="Bellec A."/>
            <person name="Berger A."/>
            <person name="Berges H."/>
            <person name="Bidwell S."/>
            <person name="Bisseling T."/>
            <person name="Choisne N."/>
            <person name="Couloux A."/>
            <person name="Denny R."/>
            <person name="Deshpande S."/>
            <person name="Dai X."/>
            <person name="Doyle J.J."/>
            <person name="Dudez A.M."/>
            <person name="Farmer A.D."/>
            <person name="Fouteau S."/>
            <person name="Franken C."/>
            <person name="Gibelin C."/>
            <person name="Gish J."/>
            <person name="Goldstein S."/>
            <person name="Gonzalez A.J."/>
            <person name="Green P.J."/>
            <person name="Hallab A."/>
            <person name="Hartog M."/>
            <person name="Hua A."/>
            <person name="Humphray S.J."/>
            <person name="Jeong D.H."/>
            <person name="Jing Y."/>
            <person name="Jocker A."/>
            <person name="Kenton S.M."/>
            <person name="Kim D.J."/>
            <person name="Klee K."/>
            <person name="Lai H."/>
            <person name="Lang C."/>
            <person name="Lin S."/>
            <person name="Macmil S.L."/>
            <person name="Magdelenat G."/>
            <person name="Matthews L."/>
            <person name="McCorrison J."/>
            <person name="Monaghan E.L."/>
            <person name="Mun J.H."/>
            <person name="Najar F.Z."/>
            <person name="Nicholson C."/>
            <person name="Noirot C."/>
            <person name="O'Bleness M."/>
            <person name="Paule C.R."/>
            <person name="Poulain J."/>
            <person name="Prion F."/>
            <person name="Qin B."/>
            <person name="Qu C."/>
            <person name="Retzel E.F."/>
            <person name="Riddle C."/>
            <person name="Sallet E."/>
            <person name="Samain S."/>
            <person name="Samson N."/>
            <person name="Sanders I."/>
            <person name="Saurat O."/>
            <person name="Scarpelli C."/>
            <person name="Schiex T."/>
            <person name="Segurens B."/>
            <person name="Severin A.J."/>
            <person name="Sherrier D.J."/>
            <person name="Shi R."/>
            <person name="Sims S."/>
            <person name="Singer S.R."/>
            <person name="Sinharoy S."/>
            <person name="Sterck L."/>
            <person name="Viollet A."/>
            <person name="Wang B.B."/>
            <person name="Wang K."/>
            <person name="Wang M."/>
            <person name="Wang X."/>
            <person name="Warfsmann J."/>
            <person name="Weissenbach J."/>
            <person name="White D.D."/>
            <person name="White J.D."/>
            <person name="Wiley G.B."/>
            <person name="Wincker P."/>
            <person name="Xing Y."/>
            <person name="Yang L."/>
            <person name="Yao Z."/>
            <person name="Ying F."/>
            <person name="Zhai J."/>
            <person name="Zhou L."/>
            <person name="Zuber A."/>
            <person name="Denarie J."/>
            <person name="Dixon R.A."/>
            <person name="May G.D."/>
            <person name="Schwartz D.C."/>
            <person name="Rogers J."/>
            <person name="Quetier F."/>
            <person name="Town C.D."/>
            <person name="Roe B.A."/>
        </authorList>
    </citation>
    <scope>NUCLEOTIDE SEQUENCE [LARGE SCALE GENOMIC DNA]</scope>
    <source>
        <strain evidence="2">A17</strain>
        <strain evidence="3 4">cv. Jemalong A17</strain>
    </source>
</reference>
<sequence length="122" mass="13719">MWYQPGHQALNIKSINTLTGHQALNIRAKAHRASSPQRKSKSSQGIKPSTSNEYAWTQKQTCEKDARTRIGYAVTMQLARRVNLFAVASCDRQHCGNRPVFSQKPNFSSTQIPNLIGNLTYD</sequence>
<proteinExistence type="predicted"/>
<dbReference type="AlphaFoldDB" id="A0A072UWT6"/>
<feature type="region of interest" description="Disordered" evidence="1">
    <location>
        <begin position="28"/>
        <end position="58"/>
    </location>
</feature>
<name>A0A072UWT6_MEDTR</name>
<dbReference type="HOGENOM" id="CLU_2030145_0_0_1"/>
<gene>
    <name evidence="2" type="ordered locus">MTR_3g045270</name>
</gene>
<feature type="compositionally biased region" description="Polar residues" evidence="1">
    <location>
        <begin position="34"/>
        <end position="58"/>
    </location>
</feature>
<dbReference type="EnsemblPlants" id="KEH33528">
    <property type="protein sequence ID" value="KEH33528"/>
    <property type="gene ID" value="MTR_3g045270"/>
</dbReference>
<evidence type="ECO:0000256" key="1">
    <source>
        <dbReference type="SAM" id="MobiDB-lite"/>
    </source>
</evidence>